<protein>
    <submittedName>
        <fullName evidence="2">Uncharacterized protein</fullName>
    </submittedName>
</protein>
<dbReference type="AlphaFoldDB" id="A0A0K9X7R0"/>
<keyword evidence="3" id="KW-1185">Reference proteome</keyword>
<accession>A0A0K9X7R0</accession>
<proteinExistence type="predicted"/>
<dbReference type="InterPro" id="IPR014942">
    <property type="entry name" value="AbiEii"/>
</dbReference>
<feature type="region of interest" description="Disordered" evidence="1">
    <location>
        <begin position="1"/>
        <end position="20"/>
    </location>
</feature>
<sequence length="244" mass="25654">MPPATGTPDPAAGSPEPPSTHLRLIADALSVGSPYSLVLAGGYAVRAHGLTNRASAGVALATESQAAMADIAAGVRAGLRERGWRVRDVEAGPLSARLAVTDPDAGEECPLDLLKETMWRPPVPTPLGPALAAEDAVGTKVRALAERGLPGDLVDVHGAAARWPAAELEEFGRRHARGPGDFDLADLRARLEGAEWMDDRAFAAHGLDARAVDGLRRWAQQWADDLGERLVEEAPYEDDGIGDA</sequence>
<dbReference type="Pfam" id="PF08843">
    <property type="entry name" value="AbiEii"/>
    <property type="match status" value="1"/>
</dbReference>
<comment type="caution">
    <text evidence="2">The sequence shown here is derived from an EMBL/GenBank/DDBJ whole genome shotgun (WGS) entry which is preliminary data.</text>
</comment>
<dbReference type="EMBL" id="LFXA01000018">
    <property type="protein sequence ID" value="KNB49208.1"/>
    <property type="molecule type" value="Genomic_DNA"/>
</dbReference>
<dbReference type="OrthoDB" id="3870258at2"/>
<feature type="compositionally biased region" description="Low complexity" evidence="1">
    <location>
        <begin position="1"/>
        <end position="14"/>
    </location>
</feature>
<dbReference type="STRING" id="1678637.AC230_28250"/>
<dbReference type="Proteomes" id="UP000037288">
    <property type="component" value="Unassembled WGS sequence"/>
</dbReference>
<reference evidence="3" key="1">
    <citation type="submission" date="2015-07" db="EMBL/GenBank/DDBJ databases">
        <title>Draft genome sequence of Streptomyces sp. CMAA 1322, a bacterium isolated from Caatinga biome, from dry forest semiarid of Brazil.</title>
        <authorList>
            <person name="Santos S.N."/>
            <person name="Gacesa R."/>
            <person name="Taketani R.G."/>
            <person name="Long P.F."/>
            <person name="Melo I.S."/>
        </authorList>
    </citation>
    <scope>NUCLEOTIDE SEQUENCE [LARGE SCALE GENOMIC DNA]</scope>
    <source>
        <strain evidence="3">CMAA 1322</strain>
    </source>
</reference>
<organism evidence="2 3">
    <name type="scientific">Streptomyces caatingaensis</name>
    <dbReference type="NCBI Taxonomy" id="1678637"/>
    <lineage>
        <taxon>Bacteria</taxon>
        <taxon>Bacillati</taxon>
        <taxon>Actinomycetota</taxon>
        <taxon>Actinomycetes</taxon>
        <taxon>Kitasatosporales</taxon>
        <taxon>Streptomycetaceae</taxon>
        <taxon>Streptomyces</taxon>
    </lineage>
</organism>
<gene>
    <name evidence="2" type="ORF">AC230_28250</name>
</gene>
<evidence type="ECO:0000256" key="1">
    <source>
        <dbReference type="SAM" id="MobiDB-lite"/>
    </source>
</evidence>
<evidence type="ECO:0000313" key="3">
    <source>
        <dbReference type="Proteomes" id="UP000037288"/>
    </source>
</evidence>
<evidence type="ECO:0000313" key="2">
    <source>
        <dbReference type="EMBL" id="KNB49208.1"/>
    </source>
</evidence>
<name>A0A0K9X7R0_9ACTN</name>
<dbReference type="PATRIC" id="fig|1678637.3.peg.6039"/>
<dbReference type="RefSeq" id="WP_049719157.1">
    <property type="nucleotide sequence ID" value="NZ_LFXA01000018.1"/>
</dbReference>